<keyword evidence="7" id="KW-0175">Coiled coil</keyword>
<dbReference type="PRINTS" id="PR00260">
    <property type="entry name" value="CHEMTRNSDUCR"/>
</dbReference>
<dbReference type="CDD" id="cd06225">
    <property type="entry name" value="HAMP"/>
    <property type="match status" value="1"/>
</dbReference>
<dbReference type="Pfam" id="PF12729">
    <property type="entry name" value="4HB_MCP_1"/>
    <property type="match status" value="1"/>
</dbReference>
<dbReference type="GO" id="GO:0005886">
    <property type="term" value="C:plasma membrane"/>
    <property type="evidence" value="ECO:0007669"/>
    <property type="project" value="UniProtKB-SubCell"/>
</dbReference>
<comment type="similarity">
    <text evidence="5">Belongs to the methyl-accepting chemotaxis (MCP) protein family.</text>
</comment>
<feature type="domain" description="HAMP" evidence="10">
    <location>
        <begin position="213"/>
        <end position="265"/>
    </location>
</feature>
<protein>
    <submittedName>
        <fullName evidence="11 12">Chemotaxis protein</fullName>
    </submittedName>
</protein>
<sequence>MNLLKNIKIRGKLFIIILLSAIALLIVGIQGINGLSAISKGSELIYQGQLIPNQLFAKLRANSLEIDANNFELMVTEDDSINDQLQKNIEEKNEDNKTAMEQIDKLDLPENVKEKYETFKTEYTKLQNASTNMLNLTVENKNKEAYAVYLKDVESQKTSVNKLLDEIQSLNSENAKTIYQQDKKDAGSIIMLLIIVIAAALILSISCGLLMTRLIVRPIKEIQRLFAQTEQGDFTVEGTYQSKDEVGMLTASFNQMVAGVRSIIETVGETSHQVAASSQQLSASAEESTKASEYISSTIQELASGSERQAESVESSRTIIKGMTEFAGRISSNAEKAASTAGESAQMSIAGTKAIEKVGAQMTSINETVVSLSEAFKHLSDRSDEIGKITEVITSIAEQTNLLALNAAIEAARAGEQGKGFAVVADEVRKLAEQSAHSAEQITKLIAIIQNDTKETMNTVISATGEVKEGLVVVNEAGGAFRKIENSIKEAVAQINNVTDLVRNLTAGTNEIETAISGVQEVAVSAAESTQTVSAATQEQLASMEEIASSAQILAQNAEELQHLIEKFKIKN</sequence>
<dbReference type="PROSITE" id="PS50111">
    <property type="entry name" value="CHEMOTAXIS_TRANSDUC_2"/>
    <property type="match status" value="1"/>
</dbReference>
<dbReference type="GO" id="GO:0006935">
    <property type="term" value="P:chemotaxis"/>
    <property type="evidence" value="ECO:0007669"/>
    <property type="project" value="InterPro"/>
</dbReference>
<evidence type="ECO:0000313" key="14">
    <source>
        <dbReference type="Proteomes" id="UP001341297"/>
    </source>
</evidence>
<comment type="caution">
    <text evidence="11">The sequence shown here is derived from an EMBL/GenBank/DDBJ whole genome shotgun (WGS) entry which is preliminary data.</text>
</comment>
<dbReference type="RefSeq" id="WP_048355405.1">
    <property type="nucleotide sequence ID" value="NZ_CP023481.1"/>
</dbReference>
<dbReference type="Proteomes" id="UP000036168">
    <property type="component" value="Unassembled WGS sequence"/>
</dbReference>
<feature type="domain" description="Methyl-accepting transducer" evidence="9">
    <location>
        <begin position="284"/>
        <end position="520"/>
    </location>
</feature>
<feature type="transmembrane region" description="Helical" evidence="8">
    <location>
        <begin position="12"/>
        <end position="32"/>
    </location>
</feature>
<dbReference type="Pfam" id="PF00015">
    <property type="entry name" value="MCPsignal"/>
    <property type="match status" value="1"/>
</dbReference>
<dbReference type="PATRIC" id="fig|1664069.3.peg.4628"/>
<dbReference type="SMART" id="SM00283">
    <property type="entry name" value="MA"/>
    <property type="match status" value="1"/>
</dbReference>
<dbReference type="STRING" id="1664069.BGLY_0476"/>
<dbReference type="Pfam" id="PF00672">
    <property type="entry name" value="HAMP"/>
    <property type="match status" value="1"/>
</dbReference>
<evidence type="ECO:0000259" key="9">
    <source>
        <dbReference type="PROSITE" id="PS50111"/>
    </source>
</evidence>
<dbReference type="PANTHER" id="PTHR32089:SF112">
    <property type="entry name" value="LYSOZYME-LIKE PROTEIN-RELATED"/>
    <property type="match status" value="1"/>
</dbReference>
<evidence type="ECO:0000256" key="4">
    <source>
        <dbReference type="ARBA" id="ARBA00023224"/>
    </source>
</evidence>
<keyword evidence="8" id="KW-1133">Transmembrane helix</keyword>
<dbReference type="OrthoDB" id="358716at2"/>
<evidence type="ECO:0000256" key="3">
    <source>
        <dbReference type="ARBA" id="ARBA00023136"/>
    </source>
</evidence>
<accession>A0A0J6E2G1</accession>
<dbReference type="GO" id="GO:0004888">
    <property type="term" value="F:transmembrane signaling receptor activity"/>
    <property type="evidence" value="ECO:0007669"/>
    <property type="project" value="InterPro"/>
</dbReference>
<dbReference type="EMBL" id="JARRTL010000007">
    <property type="protein sequence ID" value="MEC0484303.1"/>
    <property type="molecule type" value="Genomic_DNA"/>
</dbReference>
<evidence type="ECO:0000256" key="8">
    <source>
        <dbReference type="SAM" id="Phobius"/>
    </source>
</evidence>
<evidence type="ECO:0000313" key="12">
    <source>
        <dbReference type="EMBL" id="MEC0484303.1"/>
    </source>
</evidence>
<dbReference type="PROSITE" id="PS50885">
    <property type="entry name" value="HAMP"/>
    <property type="match status" value="1"/>
</dbReference>
<evidence type="ECO:0000256" key="1">
    <source>
        <dbReference type="ARBA" id="ARBA00004236"/>
    </source>
</evidence>
<keyword evidence="14" id="KW-1185">Reference proteome</keyword>
<dbReference type="Gene3D" id="1.10.287.950">
    <property type="entry name" value="Methyl-accepting chemotaxis protein"/>
    <property type="match status" value="1"/>
</dbReference>
<organism evidence="11 13">
    <name type="scientific">Bacillus glycinifermentans</name>
    <dbReference type="NCBI Taxonomy" id="1664069"/>
    <lineage>
        <taxon>Bacteria</taxon>
        <taxon>Bacillati</taxon>
        <taxon>Bacillota</taxon>
        <taxon>Bacilli</taxon>
        <taxon>Bacillales</taxon>
        <taxon>Bacillaceae</taxon>
        <taxon>Bacillus</taxon>
    </lineage>
</organism>
<dbReference type="InterPro" id="IPR004090">
    <property type="entry name" value="Chemotax_Me-accpt_rcpt"/>
</dbReference>
<feature type="coiled-coil region" evidence="7">
    <location>
        <begin position="541"/>
        <end position="571"/>
    </location>
</feature>
<dbReference type="SMART" id="SM00304">
    <property type="entry name" value="HAMP"/>
    <property type="match status" value="1"/>
</dbReference>
<dbReference type="InterPro" id="IPR024478">
    <property type="entry name" value="HlyB_4HB_MCP"/>
</dbReference>
<evidence type="ECO:0000313" key="11">
    <source>
        <dbReference type="EMBL" id="KRT95792.1"/>
    </source>
</evidence>
<evidence type="ECO:0000256" key="6">
    <source>
        <dbReference type="PROSITE-ProRule" id="PRU00284"/>
    </source>
</evidence>
<dbReference type="GO" id="GO:0007165">
    <property type="term" value="P:signal transduction"/>
    <property type="evidence" value="ECO:0007669"/>
    <property type="project" value="UniProtKB-KW"/>
</dbReference>
<evidence type="ECO:0000256" key="2">
    <source>
        <dbReference type="ARBA" id="ARBA00022475"/>
    </source>
</evidence>
<evidence type="ECO:0000256" key="7">
    <source>
        <dbReference type="SAM" id="Coils"/>
    </source>
</evidence>
<dbReference type="PANTHER" id="PTHR32089">
    <property type="entry name" value="METHYL-ACCEPTING CHEMOTAXIS PROTEIN MCPB"/>
    <property type="match status" value="1"/>
</dbReference>
<dbReference type="AlphaFoldDB" id="A0A0J6ER71"/>
<feature type="transmembrane region" description="Helical" evidence="8">
    <location>
        <begin position="189"/>
        <end position="216"/>
    </location>
</feature>
<reference evidence="11" key="2">
    <citation type="submission" date="2015-10" db="EMBL/GenBank/DDBJ databases">
        <authorList>
            <person name="Gilbert D.G."/>
        </authorList>
    </citation>
    <scope>NUCLEOTIDE SEQUENCE</scope>
    <source>
        <strain evidence="11">GO-13</strain>
    </source>
</reference>
<accession>A0A0J6ER71</accession>
<reference evidence="11 13" key="1">
    <citation type="journal article" date="2015" name="Int. J. Syst. Evol. Microbiol.">
        <title>Bacillus glycinifermentans sp. nov., isolated from fermented soybean paste.</title>
        <authorList>
            <person name="Kim S.J."/>
            <person name="Dunlap C.A."/>
            <person name="Kwon S.W."/>
            <person name="Rooney A.P."/>
        </authorList>
    </citation>
    <scope>NUCLEOTIDE SEQUENCE [LARGE SCALE GENOMIC DNA]</scope>
    <source>
        <strain evidence="11 13">GO-13</strain>
    </source>
</reference>
<keyword evidence="8" id="KW-0812">Transmembrane</keyword>
<evidence type="ECO:0000259" key="10">
    <source>
        <dbReference type="PROSITE" id="PS50885"/>
    </source>
</evidence>
<gene>
    <name evidence="11" type="ORF">AB447_201450</name>
    <name evidence="12" type="ORF">P8828_05500</name>
</gene>
<dbReference type="InterPro" id="IPR004089">
    <property type="entry name" value="MCPsignal_dom"/>
</dbReference>
<evidence type="ECO:0000313" key="13">
    <source>
        <dbReference type="Proteomes" id="UP000036168"/>
    </source>
</evidence>
<dbReference type="Proteomes" id="UP001341297">
    <property type="component" value="Unassembled WGS sequence"/>
</dbReference>
<dbReference type="InterPro" id="IPR003660">
    <property type="entry name" value="HAMP_dom"/>
</dbReference>
<evidence type="ECO:0000256" key="5">
    <source>
        <dbReference type="ARBA" id="ARBA00029447"/>
    </source>
</evidence>
<dbReference type="SUPFAM" id="SSF58104">
    <property type="entry name" value="Methyl-accepting chemotaxis protein (MCP) signaling domain"/>
    <property type="match status" value="1"/>
</dbReference>
<proteinExistence type="inferred from homology"/>
<dbReference type="Gene3D" id="6.10.340.10">
    <property type="match status" value="1"/>
</dbReference>
<comment type="subcellular location">
    <subcellularLocation>
        <location evidence="1">Cell membrane</location>
    </subcellularLocation>
</comment>
<keyword evidence="3 8" id="KW-0472">Membrane</keyword>
<dbReference type="EMBL" id="LECW02000001">
    <property type="protein sequence ID" value="KRT95792.1"/>
    <property type="molecule type" value="Genomic_DNA"/>
</dbReference>
<name>A0A0J6ER71_9BACI</name>
<keyword evidence="4 6" id="KW-0807">Transducer</keyword>
<keyword evidence="2" id="KW-1003">Cell membrane</keyword>
<dbReference type="CDD" id="cd11386">
    <property type="entry name" value="MCP_signal"/>
    <property type="match status" value="1"/>
</dbReference>
<reference evidence="12 14" key="3">
    <citation type="submission" date="2023-03" db="EMBL/GenBank/DDBJ databases">
        <title>Agriculturally important microbes genome sequencing.</title>
        <authorList>
            <person name="Dunlap C."/>
        </authorList>
    </citation>
    <scope>NUCLEOTIDE SEQUENCE [LARGE SCALE GENOMIC DNA]</scope>
    <source>
        <strain evidence="12 14">CBP-3203</strain>
    </source>
</reference>